<keyword evidence="2" id="KW-0472">Membrane</keyword>
<feature type="transmembrane region" description="Helical" evidence="2">
    <location>
        <begin position="278"/>
        <end position="299"/>
    </location>
</feature>
<proteinExistence type="predicted"/>
<dbReference type="Proteomes" id="UP000779233">
    <property type="component" value="Unassembled WGS sequence"/>
</dbReference>
<evidence type="ECO:0000256" key="2">
    <source>
        <dbReference type="SAM" id="Phobius"/>
    </source>
</evidence>
<accession>A0A8S4H6E5</accession>
<reference evidence="3" key="1">
    <citation type="submission" date="2021-09" db="EMBL/GenBank/DDBJ databases">
        <authorList>
            <consortium name="Pathogen Informatics"/>
        </authorList>
    </citation>
    <scope>NUCLEOTIDE SEQUENCE</scope>
    <source>
        <strain evidence="3">PvW1</strain>
    </source>
</reference>
<feature type="region of interest" description="Disordered" evidence="1">
    <location>
        <begin position="333"/>
        <end position="354"/>
    </location>
</feature>
<keyword evidence="2" id="KW-0812">Transmembrane</keyword>
<gene>
    <name evidence="3" type="ORF">PVW1_140083000</name>
</gene>
<evidence type="ECO:0000313" key="3">
    <source>
        <dbReference type="EMBL" id="CAG9472716.1"/>
    </source>
</evidence>
<comment type="caution">
    <text evidence="3">The sequence shown here is derived from an EMBL/GenBank/DDBJ whole genome shotgun (WGS) entry which is preliminary data.</text>
</comment>
<sequence length="354" mass="41845">MDDVLDYVKSDEVNISSYLQECEECKKLGSIHKYIRRIVKNYKDNENHFNQEFGNDYCRYFTYWLYKEKNEYNTIRSLSLNIWNDCIPCVWRKLEKERKIYDKPCNFDDENISYGLVNIKKTLENMCIINQKMELMEDIMSDSKKCIYFNEKRNTDLRHMLMYISTISSDTILKRNYFEINKNCSLKNVRTLFGKIDCPPDINTGCPEQKECDITAPKIENACSTELCKDPHTFCQPYCALPKCEPKIIIKTTCPEQPQDVPRASEEQLENSPNIPNLHIPVTVLSSVVGTIFFFLFLYKFTPFRSWFLNHIGSKQTLKHKIKQDMEREFLGAPFQPPYRDDQNSRPRVGYSQN</sequence>
<evidence type="ECO:0000256" key="1">
    <source>
        <dbReference type="SAM" id="MobiDB-lite"/>
    </source>
</evidence>
<dbReference type="EMBL" id="CAJZCX010000003">
    <property type="protein sequence ID" value="CAG9472716.1"/>
    <property type="molecule type" value="Genomic_DNA"/>
</dbReference>
<keyword evidence="2" id="KW-1133">Transmembrane helix</keyword>
<protein>
    <submittedName>
        <fullName evidence="3">(malaria parasite P. vivax) hypothetical protein</fullName>
    </submittedName>
</protein>
<dbReference type="VEuPathDB" id="PlasmoDB:PVPAM_060043600"/>
<organism evidence="3 4">
    <name type="scientific">Plasmodium vivax</name>
    <name type="common">malaria parasite P. vivax</name>
    <dbReference type="NCBI Taxonomy" id="5855"/>
    <lineage>
        <taxon>Eukaryota</taxon>
        <taxon>Sar</taxon>
        <taxon>Alveolata</taxon>
        <taxon>Apicomplexa</taxon>
        <taxon>Aconoidasida</taxon>
        <taxon>Haemosporida</taxon>
        <taxon>Plasmodiidae</taxon>
        <taxon>Plasmodium</taxon>
        <taxon>Plasmodium (Plasmodium)</taxon>
    </lineage>
</organism>
<evidence type="ECO:0000313" key="4">
    <source>
        <dbReference type="Proteomes" id="UP000779233"/>
    </source>
</evidence>
<dbReference type="AlphaFoldDB" id="A0A8S4H6E5"/>
<name>A0A8S4H6E5_PLAVI</name>